<comment type="subcellular location">
    <subcellularLocation>
        <location evidence="1">Cytoplasm</location>
    </subcellularLocation>
</comment>
<evidence type="ECO:0000256" key="2">
    <source>
        <dbReference type="ARBA" id="ARBA00022490"/>
    </source>
</evidence>
<dbReference type="InterPro" id="IPR051476">
    <property type="entry name" value="Bac_ResReg_Asp_Phosphatase"/>
</dbReference>
<dbReference type="GO" id="GO:0005737">
    <property type="term" value="C:cytoplasm"/>
    <property type="evidence" value="ECO:0007669"/>
    <property type="project" value="UniProtKB-SubCell"/>
</dbReference>
<reference evidence="6 7" key="1">
    <citation type="submission" date="2017-11" db="EMBL/GenBank/DDBJ databases">
        <title>Bacterial isolate from king chilli rhizosphere.</title>
        <authorList>
            <person name="Takhelmayum P."/>
            <person name="Sarangthem I."/>
        </authorList>
    </citation>
    <scope>NUCLEOTIDE SEQUENCE [LARGE SCALE GENOMIC DNA]</scope>
    <source>
        <strain evidence="7">t26</strain>
    </source>
</reference>
<name>A0A2M9PXU1_9BACI</name>
<evidence type="ECO:0000256" key="4">
    <source>
        <dbReference type="ARBA" id="ARBA00022803"/>
    </source>
</evidence>
<evidence type="ECO:0000313" key="6">
    <source>
        <dbReference type="EMBL" id="PJO40654.1"/>
    </source>
</evidence>
<protein>
    <submittedName>
        <fullName evidence="6">Uncharacterized protein</fullName>
    </submittedName>
</protein>
<organism evidence="6 7">
    <name type="scientific">Lysinibacillus xylanilyticus</name>
    <dbReference type="NCBI Taxonomy" id="582475"/>
    <lineage>
        <taxon>Bacteria</taxon>
        <taxon>Bacillati</taxon>
        <taxon>Bacillota</taxon>
        <taxon>Bacilli</taxon>
        <taxon>Bacillales</taxon>
        <taxon>Bacillaceae</taxon>
        <taxon>Lysinibacillus</taxon>
    </lineage>
</organism>
<accession>A0A2M9PXU1</accession>
<dbReference type="SUPFAM" id="SSF48452">
    <property type="entry name" value="TPR-like"/>
    <property type="match status" value="1"/>
</dbReference>
<dbReference type="InterPro" id="IPR019734">
    <property type="entry name" value="TPR_rpt"/>
</dbReference>
<dbReference type="Gene3D" id="1.25.40.10">
    <property type="entry name" value="Tetratricopeptide repeat domain"/>
    <property type="match status" value="1"/>
</dbReference>
<keyword evidence="3" id="KW-0677">Repeat</keyword>
<comment type="similarity">
    <text evidence="5">Belongs to the Rap family.</text>
</comment>
<evidence type="ECO:0000313" key="7">
    <source>
        <dbReference type="Proteomes" id="UP000232101"/>
    </source>
</evidence>
<dbReference type="STRING" id="582475.ACZ11_14530"/>
<dbReference type="PANTHER" id="PTHR46630:SF1">
    <property type="entry name" value="TETRATRICOPEPTIDE REPEAT PROTEIN 29"/>
    <property type="match status" value="1"/>
</dbReference>
<dbReference type="PANTHER" id="PTHR46630">
    <property type="entry name" value="TETRATRICOPEPTIDE REPEAT PROTEIN 29"/>
    <property type="match status" value="1"/>
</dbReference>
<dbReference type="InterPro" id="IPR011990">
    <property type="entry name" value="TPR-like_helical_dom_sf"/>
</dbReference>
<dbReference type="AlphaFoldDB" id="A0A2M9PXU1"/>
<evidence type="ECO:0000256" key="1">
    <source>
        <dbReference type="ARBA" id="ARBA00004496"/>
    </source>
</evidence>
<dbReference type="EMBL" id="PHQY01000707">
    <property type="protein sequence ID" value="PJO40654.1"/>
    <property type="molecule type" value="Genomic_DNA"/>
</dbReference>
<dbReference type="RefSeq" id="WP_100545788.1">
    <property type="nucleotide sequence ID" value="NZ_CP158849.1"/>
</dbReference>
<proteinExistence type="inferred from homology"/>
<gene>
    <name evidence="6" type="ORF">CWD94_26940</name>
</gene>
<evidence type="ECO:0000256" key="5">
    <source>
        <dbReference type="ARBA" id="ARBA00038253"/>
    </source>
</evidence>
<dbReference type="Proteomes" id="UP000232101">
    <property type="component" value="Unassembled WGS sequence"/>
</dbReference>
<evidence type="ECO:0000256" key="3">
    <source>
        <dbReference type="ARBA" id="ARBA00022737"/>
    </source>
</evidence>
<comment type="caution">
    <text evidence="6">The sequence shown here is derived from an EMBL/GenBank/DDBJ whole genome shotgun (WGS) entry which is preliminary data.</text>
</comment>
<keyword evidence="2" id="KW-0963">Cytoplasm</keyword>
<keyword evidence="4" id="KW-0802">TPR repeat</keyword>
<sequence>MNFPEFKDCLLTLSEIIYFDSNEYLREKTSNPFRMKEIIDIAENLLANITNEDEKYFLMGTLGNLYRIYGEQQKAVKILTECVTIANNQNNSNREIVALIRLGEAIKYNDTPMKALEIFNEVLEKCKANNNLLYLDFAIQHKGKCLLELGGFVEAEKCFKEALKLREFKGDVSLIESTRQALNFIKKRNSKYFTE</sequence>
<dbReference type="SMART" id="SM00028">
    <property type="entry name" value="TPR"/>
    <property type="match status" value="3"/>
</dbReference>